<dbReference type="AlphaFoldDB" id="A0A5N6RYF2"/>
<evidence type="ECO:0000256" key="1">
    <source>
        <dbReference type="ARBA" id="ARBA00004429"/>
    </source>
</evidence>
<dbReference type="Proteomes" id="UP000325415">
    <property type="component" value="Unassembled WGS sequence"/>
</dbReference>
<sequence length="475" mass="51477">MTSLSTETSPQSAGWRLGMGTLLQGLNSSMIAVALTDISTDFNDNTAAPWLISALYFTAAVSSPAFGHLSDLYGAKKLYRIGLLITLIASLLGPLSPNIWSLVAARALIGIGTAAQIPTAITIVVAVARMQHSSSSTAVGIISMLGQVSAAIGPALGGFIVTTLGWQWIFWINIPLVCNAYLWTRSVPETQSKRNAEVQDFPSAKQERTQGSGRRLTEIEIIDVPGIMLFCLSLIALLYALLGTATPRIICGLILAGAGFLWFYWHELHATHPFMDFLFLRSNPVVLYIYLRTIIVNVAFYLVFYGIPQWAGQSGGMDAMRSGFVLLPNFIAGVITTRFAASRAGSWQPRTMRTVGCSLLILSAALSTLAFMTKQTLLLYAATFLLGLPSGFNNMGNQLELNRRVRPEDLGQATGLFRTSQFIGAAISTPIAFHALHSALVPIDSILILMIAIIGIGLLTFIVDSIYRFRIHPME</sequence>
<evidence type="ECO:0000256" key="3">
    <source>
        <dbReference type="ARBA" id="ARBA00022692"/>
    </source>
</evidence>
<dbReference type="InterPro" id="IPR020846">
    <property type="entry name" value="MFS_dom"/>
</dbReference>
<organism evidence="8 9">
    <name type="scientific">Bifidobacterium tibiigranuli</name>
    <dbReference type="NCBI Taxonomy" id="2172043"/>
    <lineage>
        <taxon>Bacteria</taxon>
        <taxon>Bacillati</taxon>
        <taxon>Actinomycetota</taxon>
        <taxon>Actinomycetes</taxon>
        <taxon>Bifidobacteriales</taxon>
        <taxon>Bifidobacteriaceae</taxon>
        <taxon>Bifidobacterium</taxon>
    </lineage>
</organism>
<comment type="subcellular location">
    <subcellularLocation>
        <location evidence="1">Cell inner membrane</location>
        <topology evidence="1">Multi-pass membrane protein</topology>
    </subcellularLocation>
</comment>
<feature type="transmembrane region" description="Helical" evidence="6">
    <location>
        <begin position="353"/>
        <end position="371"/>
    </location>
</feature>
<keyword evidence="5 6" id="KW-0472">Membrane</keyword>
<evidence type="ECO:0000256" key="6">
    <source>
        <dbReference type="SAM" id="Phobius"/>
    </source>
</evidence>
<dbReference type="GO" id="GO:0005886">
    <property type="term" value="C:plasma membrane"/>
    <property type="evidence" value="ECO:0007669"/>
    <property type="project" value="UniProtKB-SubCell"/>
</dbReference>
<dbReference type="Gene3D" id="1.20.1250.20">
    <property type="entry name" value="MFS general substrate transporter like domains"/>
    <property type="match status" value="2"/>
</dbReference>
<evidence type="ECO:0000256" key="5">
    <source>
        <dbReference type="ARBA" id="ARBA00023136"/>
    </source>
</evidence>
<keyword evidence="3 6" id="KW-0812">Transmembrane</keyword>
<dbReference type="SUPFAM" id="SSF103473">
    <property type="entry name" value="MFS general substrate transporter"/>
    <property type="match status" value="1"/>
</dbReference>
<feature type="transmembrane region" description="Helical" evidence="6">
    <location>
        <begin position="166"/>
        <end position="184"/>
    </location>
</feature>
<accession>A0A5N6RYF2</accession>
<feature type="transmembrane region" description="Helical" evidence="6">
    <location>
        <begin position="47"/>
        <end position="66"/>
    </location>
</feature>
<dbReference type="GeneID" id="78126648"/>
<evidence type="ECO:0000313" key="8">
    <source>
        <dbReference type="EMBL" id="KAE8129763.1"/>
    </source>
</evidence>
<keyword evidence="9" id="KW-1185">Reference proteome</keyword>
<feature type="transmembrane region" description="Helical" evidence="6">
    <location>
        <begin position="107"/>
        <end position="127"/>
    </location>
</feature>
<evidence type="ECO:0000256" key="2">
    <source>
        <dbReference type="ARBA" id="ARBA00022448"/>
    </source>
</evidence>
<feature type="transmembrane region" description="Helical" evidence="6">
    <location>
        <begin position="221"/>
        <end position="241"/>
    </location>
</feature>
<comment type="caution">
    <text evidence="8">The sequence shown here is derived from an EMBL/GenBank/DDBJ whole genome shotgun (WGS) entry which is preliminary data.</text>
</comment>
<dbReference type="PROSITE" id="PS50850">
    <property type="entry name" value="MFS"/>
    <property type="match status" value="1"/>
</dbReference>
<gene>
    <name evidence="8" type="ORF">DDE84_02940</name>
</gene>
<dbReference type="PANTHER" id="PTHR23501">
    <property type="entry name" value="MAJOR FACILITATOR SUPERFAMILY"/>
    <property type="match status" value="1"/>
</dbReference>
<dbReference type="GO" id="GO:0022857">
    <property type="term" value="F:transmembrane transporter activity"/>
    <property type="evidence" value="ECO:0007669"/>
    <property type="project" value="InterPro"/>
</dbReference>
<dbReference type="EMBL" id="QDAG01000002">
    <property type="protein sequence ID" value="KAE8129763.1"/>
    <property type="molecule type" value="Genomic_DNA"/>
</dbReference>
<dbReference type="InterPro" id="IPR036259">
    <property type="entry name" value="MFS_trans_sf"/>
</dbReference>
<dbReference type="PANTHER" id="PTHR23501:SF191">
    <property type="entry name" value="VACUOLAR BASIC AMINO ACID TRANSPORTER 4"/>
    <property type="match status" value="1"/>
</dbReference>
<feature type="transmembrane region" description="Helical" evidence="6">
    <location>
        <begin position="319"/>
        <end position="341"/>
    </location>
</feature>
<dbReference type="CDD" id="cd17321">
    <property type="entry name" value="MFS_MMR_MDR_like"/>
    <property type="match status" value="1"/>
</dbReference>
<evidence type="ECO:0000256" key="4">
    <source>
        <dbReference type="ARBA" id="ARBA00022989"/>
    </source>
</evidence>
<feature type="transmembrane region" description="Helical" evidence="6">
    <location>
        <begin position="377"/>
        <end position="395"/>
    </location>
</feature>
<feature type="transmembrane region" description="Helical" evidence="6">
    <location>
        <begin position="416"/>
        <end position="440"/>
    </location>
</feature>
<feature type="transmembrane region" description="Helical" evidence="6">
    <location>
        <begin position="78"/>
        <end position="95"/>
    </location>
</feature>
<reference evidence="8 9" key="1">
    <citation type="submission" date="2018-04" db="EMBL/GenBank/DDBJ databases">
        <authorList>
            <person name="Eckel V.P."/>
            <person name="Vogel R.F."/>
        </authorList>
    </citation>
    <scope>NUCLEOTIDE SEQUENCE [LARGE SCALE GENOMIC DNA]</scope>
    <source>
        <strain evidence="9">TMW 2.1764</strain>
    </source>
</reference>
<dbReference type="Pfam" id="PF07690">
    <property type="entry name" value="MFS_1"/>
    <property type="match status" value="1"/>
</dbReference>
<feature type="transmembrane region" description="Helical" evidence="6">
    <location>
        <begin position="139"/>
        <end position="160"/>
    </location>
</feature>
<keyword evidence="4 6" id="KW-1133">Transmembrane helix</keyword>
<feature type="transmembrane region" description="Helical" evidence="6">
    <location>
        <begin position="446"/>
        <end position="467"/>
    </location>
</feature>
<feature type="transmembrane region" description="Helical" evidence="6">
    <location>
        <begin position="285"/>
        <end position="307"/>
    </location>
</feature>
<dbReference type="PRINTS" id="PR01036">
    <property type="entry name" value="TCRTETB"/>
</dbReference>
<protein>
    <submittedName>
        <fullName evidence="8">MFS transporter</fullName>
    </submittedName>
</protein>
<evidence type="ECO:0000313" key="9">
    <source>
        <dbReference type="Proteomes" id="UP000325415"/>
    </source>
</evidence>
<feature type="transmembrane region" description="Helical" evidence="6">
    <location>
        <begin position="247"/>
        <end position="265"/>
    </location>
</feature>
<keyword evidence="2" id="KW-0813">Transport</keyword>
<feature type="domain" description="Major facilitator superfamily (MFS) profile" evidence="7">
    <location>
        <begin position="13"/>
        <end position="467"/>
    </location>
</feature>
<evidence type="ECO:0000259" key="7">
    <source>
        <dbReference type="PROSITE" id="PS50850"/>
    </source>
</evidence>
<dbReference type="RefSeq" id="WP_152580248.1">
    <property type="nucleotide sequence ID" value="NZ_JALCCS010000016.1"/>
</dbReference>
<dbReference type="InterPro" id="IPR011701">
    <property type="entry name" value="MFS"/>
</dbReference>
<proteinExistence type="predicted"/>
<dbReference type="OrthoDB" id="7375466at2"/>
<name>A0A5N6RYF2_9BIFI</name>